<gene>
    <name evidence="9" type="primary">LOC106474061</name>
</gene>
<evidence type="ECO:0000259" key="7">
    <source>
        <dbReference type="Pfam" id="PF00520"/>
    </source>
</evidence>
<evidence type="ECO:0000256" key="2">
    <source>
        <dbReference type="ARBA" id="ARBA00022692"/>
    </source>
</evidence>
<feature type="domain" description="Ion transport" evidence="7">
    <location>
        <begin position="149"/>
        <end position="385"/>
    </location>
</feature>
<dbReference type="Proteomes" id="UP000694941">
    <property type="component" value="Unplaced"/>
</dbReference>
<feature type="transmembrane region" description="Helical" evidence="6">
    <location>
        <begin position="350"/>
        <end position="377"/>
    </location>
</feature>
<accession>A0ABM1TQJ0</accession>
<dbReference type="InterPro" id="IPR005821">
    <property type="entry name" value="Ion_trans_dom"/>
</dbReference>
<comment type="subcellular location">
    <subcellularLocation>
        <location evidence="1">Membrane</location>
        <topology evidence="1">Multi-pass membrane protein</topology>
    </subcellularLocation>
</comment>
<feature type="region of interest" description="Disordered" evidence="5">
    <location>
        <begin position="1"/>
        <end position="42"/>
    </location>
</feature>
<dbReference type="Gene3D" id="1.20.120.350">
    <property type="entry name" value="Voltage-gated potassium channels. Chain C"/>
    <property type="match status" value="1"/>
</dbReference>
<organism evidence="8 9">
    <name type="scientific">Limulus polyphemus</name>
    <name type="common">Atlantic horseshoe crab</name>
    <dbReference type="NCBI Taxonomy" id="6850"/>
    <lineage>
        <taxon>Eukaryota</taxon>
        <taxon>Metazoa</taxon>
        <taxon>Ecdysozoa</taxon>
        <taxon>Arthropoda</taxon>
        <taxon>Chelicerata</taxon>
        <taxon>Merostomata</taxon>
        <taxon>Xiphosura</taxon>
        <taxon>Limulidae</taxon>
        <taxon>Limulus</taxon>
    </lineage>
</organism>
<dbReference type="GeneID" id="106474061"/>
<feature type="transmembrane region" description="Helical" evidence="6">
    <location>
        <begin position="215"/>
        <end position="234"/>
    </location>
</feature>
<feature type="transmembrane region" description="Helical" evidence="6">
    <location>
        <begin position="180"/>
        <end position="203"/>
    </location>
</feature>
<evidence type="ECO:0000256" key="6">
    <source>
        <dbReference type="SAM" id="Phobius"/>
    </source>
</evidence>
<keyword evidence="4 6" id="KW-0472">Membrane</keyword>
<name>A0ABM1TQJ0_LIMPO</name>
<evidence type="ECO:0000313" key="8">
    <source>
        <dbReference type="Proteomes" id="UP000694941"/>
    </source>
</evidence>
<keyword evidence="2 6" id="KW-0812">Transmembrane</keyword>
<dbReference type="Pfam" id="PF00520">
    <property type="entry name" value="Ion_trans"/>
    <property type="match status" value="1"/>
</dbReference>
<dbReference type="PANTHER" id="PTHR47193">
    <property type="entry name" value="CATION CHANNEL SPERM-ASSOCIATED PROTEIN 1"/>
    <property type="match status" value="1"/>
</dbReference>
<keyword evidence="8" id="KW-1185">Reference proteome</keyword>
<feature type="transmembrane region" description="Helical" evidence="6">
    <location>
        <begin position="279"/>
        <end position="304"/>
    </location>
</feature>
<evidence type="ECO:0000256" key="5">
    <source>
        <dbReference type="SAM" id="MobiDB-lite"/>
    </source>
</evidence>
<keyword evidence="3 6" id="KW-1133">Transmembrane helix</keyword>
<dbReference type="PRINTS" id="PR01433">
    <property type="entry name" value="POLYCYSTIN2"/>
</dbReference>
<feature type="transmembrane region" description="Helical" evidence="6">
    <location>
        <begin position="150"/>
        <end position="168"/>
    </location>
</feature>
<protein>
    <submittedName>
        <fullName evidence="9">Cation channel sperm-associated protein 1-like isoform X1</fullName>
    </submittedName>
</protein>
<sequence length="482" mass="56156">MDNDRSKTNVTSNSTTSTLPSDSDSTNSDSEDKEVGPGQLKKVLISPSSLSIDYPTKRKGAAKEILRQDIQNLLSKRSELRPREREMSLRTRKLSIDVLDKLSRRLEVTKELEIATREDDDIHIREMKKNILSESSQLRCVLLEIESSKIFSGIIFSVILLNTALLMAQTFEVAEVRAGFYLNVLDSMFLAFYIIEMILKIFVWRKFYFHSGWNLLDFVIVMLSVFELVLPLMLESVGNFQAASIFRVLRIFRTIRALRALRVLRTIRFLKSLQIIINTLFQSIQSMGAIGTLMALFMYVFAVIGRGLYHEVNNEKFGDLGKSIFTLYQLLTLDDWFMIYKDTLKENKSYWHILIFLIVYIVVEYFIFLNLFVAVLVDNFQLTLEKSALEDHDNDFQDENLFYKEEEKEEEKHSRASTPRLLRNKTVEEIYPDFPPEEQQRLSHFLNALVALEYNIELHNSEQRTVDSLIKLCGYLNEDIYN</sequence>
<evidence type="ECO:0000313" key="9">
    <source>
        <dbReference type="RefSeq" id="XP_022258146.1"/>
    </source>
</evidence>
<proteinExistence type="predicted"/>
<dbReference type="PANTHER" id="PTHR47193:SF1">
    <property type="entry name" value="CATION CHANNEL SPERM-ASSOCIATED PROTEIN 1"/>
    <property type="match status" value="1"/>
</dbReference>
<dbReference type="InterPro" id="IPR003915">
    <property type="entry name" value="PKD_2"/>
</dbReference>
<dbReference type="Gene3D" id="1.10.287.70">
    <property type="match status" value="1"/>
</dbReference>
<dbReference type="InterPro" id="IPR027359">
    <property type="entry name" value="Volt_channel_dom_sf"/>
</dbReference>
<dbReference type="RefSeq" id="XP_022258146.1">
    <property type="nucleotide sequence ID" value="XM_022402438.1"/>
</dbReference>
<dbReference type="SUPFAM" id="SSF81324">
    <property type="entry name" value="Voltage-gated potassium channels"/>
    <property type="match status" value="1"/>
</dbReference>
<evidence type="ECO:0000256" key="1">
    <source>
        <dbReference type="ARBA" id="ARBA00004141"/>
    </source>
</evidence>
<feature type="compositionally biased region" description="Low complexity" evidence="5">
    <location>
        <begin position="8"/>
        <end position="28"/>
    </location>
</feature>
<evidence type="ECO:0000256" key="4">
    <source>
        <dbReference type="ARBA" id="ARBA00023136"/>
    </source>
</evidence>
<dbReference type="InterPro" id="IPR028746">
    <property type="entry name" value="CatSper1"/>
</dbReference>
<reference evidence="9" key="1">
    <citation type="submission" date="2025-08" db="UniProtKB">
        <authorList>
            <consortium name="RefSeq"/>
        </authorList>
    </citation>
    <scope>IDENTIFICATION</scope>
    <source>
        <tissue evidence="9">Muscle</tissue>
    </source>
</reference>
<evidence type="ECO:0000256" key="3">
    <source>
        <dbReference type="ARBA" id="ARBA00022989"/>
    </source>
</evidence>